<dbReference type="AlphaFoldDB" id="A0A834QGM9"/>
<reference evidence="1" key="1">
    <citation type="submission" date="2020-08" db="EMBL/GenBank/DDBJ databases">
        <authorList>
            <person name="Shumante A."/>
            <person name="Zimin A.V."/>
            <person name="Puiu D."/>
            <person name="Salzberg S.L."/>
        </authorList>
    </citation>
    <scope>NUCLEOTIDE SEQUENCE</scope>
    <source>
        <strain evidence="1">WC2-LM</strain>
        <tissue evidence="1">Liver</tissue>
    </source>
</reference>
<accession>A0A834QGM9</accession>
<comment type="caution">
    <text evidence="1">The sequence shown here is derived from an EMBL/GenBank/DDBJ whole genome shotgun (WGS) entry which is preliminary data.</text>
</comment>
<evidence type="ECO:0000313" key="1">
    <source>
        <dbReference type="EMBL" id="KAF7477664.1"/>
    </source>
</evidence>
<gene>
    <name evidence="1" type="ORF">GHT09_011242</name>
</gene>
<name>A0A834QGM9_MARMO</name>
<proteinExistence type="predicted"/>
<protein>
    <submittedName>
        <fullName evidence="1">Uncharacterized protein</fullName>
    </submittedName>
</protein>
<evidence type="ECO:0000313" key="2">
    <source>
        <dbReference type="Proteomes" id="UP000662637"/>
    </source>
</evidence>
<dbReference type="EMBL" id="WJEC01001847">
    <property type="protein sequence ID" value="KAF7477664.1"/>
    <property type="molecule type" value="Genomic_DNA"/>
</dbReference>
<sequence length="147" mass="15747">MGLSLNLWAVETSSCKTGAWLLVQPSRAVWASSVAGPHCAEQGWERKAQECPAGPETLICEEEITFTDSTSLLFSVKSEPVTFQLAVFPSLLTGAAADICAPGFGGEGFSTLLTRSIAVVPVILLMLTFEHTTEWKGHQLANCKTAF</sequence>
<dbReference type="Proteomes" id="UP000662637">
    <property type="component" value="Unassembled WGS sequence"/>
</dbReference>
<organism evidence="1 2">
    <name type="scientific">Marmota monax</name>
    <name type="common">Woodchuck</name>
    <dbReference type="NCBI Taxonomy" id="9995"/>
    <lineage>
        <taxon>Eukaryota</taxon>
        <taxon>Metazoa</taxon>
        <taxon>Chordata</taxon>
        <taxon>Craniata</taxon>
        <taxon>Vertebrata</taxon>
        <taxon>Euteleostomi</taxon>
        <taxon>Mammalia</taxon>
        <taxon>Eutheria</taxon>
        <taxon>Euarchontoglires</taxon>
        <taxon>Glires</taxon>
        <taxon>Rodentia</taxon>
        <taxon>Sciuromorpha</taxon>
        <taxon>Sciuridae</taxon>
        <taxon>Xerinae</taxon>
        <taxon>Marmotini</taxon>
        <taxon>Marmota</taxon>
    </lineage>
</organism>